<reference evidence="27 28" key="1">
    <citation type="journal article" date="2021" name="Sci. Rep.">
        <title>The genome of the diatom Chaetoceros tenuissimus carries an ancient integrated fragment of an extant virus.</title>
        <authorList>
            <person name="Hongo Y."/>
            <person name="Kimura K."/>
            <person name="Takaki Y."/>
            <person name="Yoshida Y."/>
            <person name="Baba S."/>
            <person name="Kobayashi G."/>
            <person name="Nagasaki K."/>
            <person name="Hano T."/>
            <person name="Tomaru Y."/>
        </authorList>
    </citation>
    <scope>NUCLEOTIDE SEQUENCE [LARGE SCALE GENOMIC DNA]</scope>
    <source>
        <strain evidence="27 28">NIES-3715</strain>
    </source>
</reference>
<evidence type="ECO:0000256" key="19">
    <source>
        <dbReference type="ARBA" id="ARBA00048202"/>
    </source>
</evidence>
<dbReference type="SUPFAM" id="SSF52283">
    <property type="entry name" value="Formate/glycerate dehydrogenase catalytic domain-like"/>
    <property type="match status" value="1"/>
</dbReference>
<dbReference type="FunFam" id="3.40.50.720:FF:000028">
    <property type="entry name" value="NAD(P) transhydrogenase subunit alpha"/>
    <property type="match status" value="1"/>
</dbReference>
<evidence type="ECO:0000313" key="28">
    <source>
        <dbReference type="Proteomes" id="UP001054902"/>
    </source>
</evidence>
<evidence type="ECO:0000256" key="2">
    <source>
        <dbReference type="ARBA" id="ARBA00004429"/>
    </source>
</evidence>
<feature type="transmembrane region" description="Helical" evidence="24">
    <location>
        <begin position="188"/>
        <end position="208"/>
    </location>
</feature>
<comment type="similarity">
    <text evidence="3">In the N-terminal section; belongs to the AlaDH/PNT family.</text>
</comment>
<dbReference type="InterPro" id="IPR029035">
    <property type="entry name" value="DHS-like_NAD/FAD-binding_dom"/>
</dbReference>
<dbReference type="InterPro" id="IPR007886">
    <property type="entry name" value="AlaDH/PNT_N"/>
</dbReference>
<dbReference type="AlphaFoldDB" id="A0AAD3D634"/>
<name>A0AAD3D634_9STRA</name>
<dbReference type="Pfam" id="PF02233">
    <property type="entry name" value="PNTB"/>
    <property type="match status" value="1"/>
</dbReference>
<dbReference type="Gene3D" id="3.40.50.720">
    <property type="entry name" value="NAD(P)-binding Rossmann-like Domain"/>
    <property type="match status" value="2"/>
</dbReference>
<keyword evidence="17" id="KW-0496">Mitochondrion</keyword>
<dbReference type="FunFam" id="3.40.50.1220:FF:000002">
    <property type="entry name" value="NAD(P) transhydrogenase subunit beta"/>
    <property type="match status" value="1"/>
</dbReference>
<keyword evidence="8 24" id="KW-0812">Transmembrane</keyword>
<evidence type="ECO:0000256" key="24">
    <source>
        <dbReference type="SAM" id="Phobius"/>
    </source>
</evidence>
<comment type="subunit">
    <text evidence="4">Homodimer.</text>
</comment>
<feature type="transmembrane region" description="Helical" evidence="24">
    <location>
        <begin position="104"/>
        <end position="123"/>
    </location>
</feature>
<dbReference type="InterPro" id="IPR036291">
    <property type="entry name" value="NAD(P)-bd_dom_sf"/>
</dbReference>
<dbReference type="EC" id="7.1.1.1" evidence="5"/>
<dbReference type="GO" id="GO:0005743">
    <property type="term" value="C:mitochondrial inner membrane"/>
    <property type="evidence" value="ECO:0007669"/>
    <property type="project" value="UniProtKB-SubCell"/>
</dbReference>
<feature type="transmembrane region" description="Helical" evidence="24">
    <location>
        <begin position="220"/>
        <end position="241"/>
    </location>
</feature>
<evidence type="ECO:0000256" key="20">
    <source>
        <dbReference type="ARBA" id="ARBA00054910"/>
    </source>
</evidence>
<dbReference type="CDD" id="cd05304">
    <property type="entry name" value="Rubrum_tdh"/>
    <property type="match status" value="1"/>
</dbReference>
<evidence type="ECO:0000256" key="17">
    <source>
        <dbReference type="ARBA" id="ARBA00023128"/>
    </source>
</evidence>
<dbReference type="EMBL" id="BLLK01000061">
    <property type="protein sequence ID" value="GFH58147.1"/>
    <property type="molecule type" value="Genomic_DNA"/>
</dbReference>
<feature type="transmembrane region" description="Helical" evidence="24">
    <location>
        <begin position="988"/>
        <end position="1008"/>
    </location>
</feature>
<keyword evidence="13" id="KW-1278">Translocase</keyword>
<feature type="transmembrane region" description="Helical" evidence="24">
    <location>
        <begin position="273"/>
        <end position="292"/>
    </location>
</feature>
<keyword evidence="28" id="KW-1185">Reference proteome</keyword>
<feature type="transmembrane region" description="Helical" evidence="24">
    <location>
        <begin position="17"/>
        <end position="34"/>
    </location>
</feature>
<keyword evidence="18 24" id="KW-0472">Membrane</keyword>
<keyword evidence="10" id="KW-0999">Mitochondrion inner membrane</keyword>
<protein>
    <recommendedName>
        <fullName evidence="22">NAD(P) transhydrogenase, mitochondrial</fullName>
        <ecNumber evidence="5">7.1.1.1</ecNumber>
    </recommendedName>
    <alternativeName>
        <fullName evidence="23">Nicotinamide nucleotide transhydrogenase</fullName>
    </alternativeName>
</protein>
<dbReference type="InterPro" id="IPR007698">
    <property type="entry name" value="AlaDH/PNT_NAD(H)-bd"/>
</dbReference>
<dbReference type="NCBIfam" id="NF006942">
    <property type="entry name" value="PRK09424.1"/>
    <property type="match status" value="1"/>
</dbReference>
<evidence type="ECO:0000256" key="15">
    <source>
        <dbReference type="ARBA" id="ARBA00022990"/>
    </source>
</evidence>
<dbReference type="GO" id="GO:0050661">
    <property type="term" value="F:NADP binding"/>
    <property type="evidence" value="ECO:0007669"/>
    <property type="project" value="TreeGrafter"/>
</dbReference>
<feature type="domain" description="Alanine dehydrogenase/pyridine nucleotide transhydrogenase N-terminal" evidence="26">
    <location>
        <begin position="549"/>
        <end position="686"/>
    </location>
</feature>
<feature type="transmembrane region" description="Helical" evidence="24">
    <location>
        <begin position="46"/>
        <end position="63"/>
    </location>
</feature>
<keyword evidence="9" id="KW-0547">Nucleotide-binding</keyword>
<dbReference type="PANTHER" id="PTHR10160">
    <property type="entry name" value="NAD(P) TRANSHYDROGENASE"/>
    <property type="match status" value="1"/>
</dbReference>
<comment type="function">
    <text evidence="20">The transhydrogenation between NADH and NADP is coupled to respiration and ATP hydrolysis and functions as a proton pump across the membrane. May play a role in reactive oxygen species (ROS) detoxification in the adrenal gland.</text>
</comment>
<dbReference type="GO" id="GO:0006740">
    <property type="term" value="P:NADPH regeneration"/>
    <property type="evidence" value="ECO:0007669"/>
    <property type="project" value="TreeGrafter"/>
</dbReference>
<keyword evidence="7" id="KW-0997">Cell inner membrane</keyword>
<dbReference type="SUPFAM" id="SSF52467">
    <property type="entry name" value="DHS-like NAD/FAD-binding domain"/>
    <property type="match status" value="1"/>
</dbReference>
<keyword evidence="16" id="KW-0520">NAD</keyword>
<feature type="transmembrane region" description="Helical" evidence="24">
    <location>
        <begin position="1044"/>
        <end position="1067"/>
    </location>
</feature>
<accession>A0AAD3D634</accession>
<dbReference type="SMART" id="SM01003">
    <property type="entry name" value="AlaDh_PNT_N"/>
    <property type="match status" value="1"/>
</dbReference>
<keyword evidence="11" id="KW-0521">NADP</keyword>
<dbReference type="InterPro" id="IPR026255">
    <property type="entry name" value="NADP_transhyd_a"/>
</dbReference>
<dbReference type="InterPro" id="IPR034300">
    <property type="entry name" value="PNTB-like"/>
</dbReference>
<keyword evidence="12" id="KW-0809">Transit peptide</keyword>
<evidence type="ECO:0000256" key="6">
    <source>
        <dbReference type="ARBA" id="ARBA00022475"/>
    </source>
</evidence>
<evidence type="ECO:0000259" key="25">
    <source>
        <dbReference type="SMART" id="SM01002"/>
    </source>
</evidence>
<evidence type="ECO:0000256" key="10">
    <source>
        <dbReference type="ARBA" id="ARBA00022792"/>
    </source>
</evidence>
<keyword evidence="15" id="KW-0007">Acetylation</keyword>
<comment type="catalytic activity">
    <reaction evidence="19">
        <text>NAD(+) + NADPH + H(+)(in) = NADH + NADP(+) + H(+)(out)</text>
        <dbReference type="Rhea" id="RHEA:47992"/>
        <dbReference type="ChEBI" id="CHEBI:15378"/>
        <dbReference type="ChEBI" id="CHEBI:57540"/>
        <dbReference type="ChEBI" id="CHEBI:57783"/>
        <dbReference type="ChEBI" id="CHEBI:57945"/>
        <dbReference type="ChEBI" id="CHEBI:58349"/>
        <dbReference type="EC" id="7.1.1.1"/>
    </reaction>
</comment>
<evidence type="ECO:0000256" key="9">
    <source>
        <dbReference type="ARBA" id="ARBA00022741"/>
    </source>
</evidence>
<feature type="transmembrane region" description="Helical" evidence="24">
    <location>
        <begin position="1015"/>
        <end position="1038"/>
    </location>
</feature>
<keyword evidence="6" id="KW-1003">Cell membrane</keyword>
<evidence type="ECO:0000256" key="18">
    <source>
        <dbReference type="ARBA" id="ARBA00023136"/>
    </source>
</evidence>
<dbReference type="InterPro" id="IPR024605">
    <property type="entry name" value="NADP_transhyd_a_C"/>
</dbReference>
<evidence type="ECO:0000256" key="12">
    <source>
        <dbReference type="ARBA" id="ARBA00022946"/>
    </source>
</evidence>
<evidence type="ECO:0000256" key="3">
    <source>
        <dbReference type="ARBA" id="ARBA00005624"/>
    </source>
</evidence>
<evidence type="ECO:0000256" key="11">
    <source>
        <dbReference type="ARBA" id="ARBA00022857"/>
    </source>
</evidence>
<evidence type="ECO:0000256" key="8">
    <source>
        <dbReference type="ARBA" id="ARBA00022692"/>
    </source>
</evidence>
<evidence type="ECO:0000256" key="21">
    <source>
        <dbReference type="ARBA" id="ARBA00061558"/>
    </source>
</evidence>
<dbReference type="NCBIfam" id="TIGR00561">
    <property type="entry name" value="pntA"/>
    <property type="match status" value="1"/>
</dbReference>
<evidence type="ECO:0000256" key="13">
    <source>
        <dbReference type="ARBA" id="ARBA00022967"/>
    </source>
</evidence>
<feature type="domain" description="Alanine dehydrogenase/pyridine nucleotide transhydrogenase NAD(H)-binding" evidence="25">
    <location>
        <begin position="695"/>
        <end position="860"/>
    </location>
</feature>
<feature type="transmembrane region" description="Helical" evidence="24">
    <location>
        <begin position="960"/>
        <end position="982"/>
    </location>
</feature>
<sequence>MSTDLLDEDSLAYVDKTWLDTVVVLGISCFILCLMKLSKVSSARMGLVYGIIGMIALLVGYWLDETYTFDHGTWIIGASMAPGLVLGIWSAVSVEMTGLPEMVGAFNGLGGLAAALEGIGLYLDPNATELIRSNKRIDTLDDSMLWVQAIATILSIVIGCMTFTGSCIAVMKLHGTIASKPRIPPFRWFFNFILAAGIIVCSILAFNGNGRGWNNRDDGLAMICVVTGLSCIWGVLSVLAIGGGDMPVSISFLNSLSGFSTSAAGFMMVNKALVISGAFVGCSGIILTLVMCNAMNRSIANVLIGGFGDTGGSPKPKSGSSDEQGVATEVTAEDVVDKLTSARNVIIVPGYGMAVAKAQHAIADITSLLRSRGINVRFAIHPVAGRLPGHMNVLLSEARVPYDIVLGMDEINQDFPDTDVVLVIGANDTVNPAAQTDPSSPIAGMPVLEVWKAKQTIVMKRSLRVGYAGVENPLFFKPNNAMYLGDAKKSVERLIELVRAKTPNVVEISAEDKKNDDVEKQQLLKGLEPVDKFIAEIPQLQDEAFLSIGVSNETGEDEKRVALVPEGVKRLLKKGMLVYVEAGSGEYAGFMDSAYEDAGAKIVPYASSVIQNADVIIKVKEVRLVDLETFREGQTVISFVSPRTDDGKGLMEKAASLNLNLLAVDAIPRISRAQSLDVLSSQAKIAGYRSVIEAMHVYQRFLNGEVTAAGKFDPCKVLVVGAGVAGLAAIGTAVNMGAIVRAFDTRLETKDQVESMGGEFLVLHFDNEDGGDEAGYAKTMSKEFYEKEMQMFKEQAKECQIIITTAAIPGRPAPKLIMKEAVDNMQPGSVIVDLAGATGGNCELTETGHVKEYNGVTIIGVTDLISRMAWQSSSMYSNNMANLMELLCPQSSEVEKRKLFINMEDTVIRGMTVVKGGQVTWPPPQEVTKTAAQKKKSEEWNEDDHSSVLPKTESFFAKRVYDLASVGELFALGFGLFFFGIVGAYAHYYFVNQLLFFIISGVLGYYLINNVEPALFSPLMSTSNSLSGVVILGGMLMASLPNGSASQILGCAAISVAAVNVFGGFAVSYRMLLMFKTES</sequence>
<dbReference type="SUPFAM" id="SSF51735">
    <property type="entry name" value="NAD(P)-binding Rossmann-fold domains"/>
    <property type="match status" value="1"/>
</dbReference>
<dbReference type="SMART" id="SM01002">
    <property type="entry name" value="AlaDh_PNT_C"/>
    <property type="match status" value="1"/>
</dbReference>
<evidence type="ECO:0000256" key="7">
    <source>
        <dbReference type="ARBA" id="ARBA00022519"/>
    </source>
</evidence>
<dbReference type="Proteomes" id="UP001054902">
    <property type="component" value="Unassembled WGS sequence"/>
</dbReference>
<comment type="similarity">
    <text evidence="21">In the C-terminal section; belongs to the PNT beta subunit family.</text>
</comment>
<dbReference type="Pfam" id="PF05222">
    <property type="entry name" value="AlaDh_PNT_N"/>
    <property type="match status" value="1"/>
</dbReference>
<evidence type="ECO:0000313" key="27">
    <source>
        <dbReference type="EMBL" id="GFH58147.1"/>
    </source>
</evidence>
<evidence type="ECO:0000256" key="14">
    <source>
        <dbReference type="ARBA" id="ARBA00022989"/>
    </source>
</evidence>
<dbReference type="Gene3D" id="3.40.50.1220">
    <property type="entry name" value="TPP-binding domain"/>
    <property type="match status" value="1"/>
</dbReference>
<dbReference type="PANTHER" id="PTHR10160:SF19">
    <property type="entry name" value="PROTON-TRANSLOCATING NAD(P)(+) TRANSHYDROGENASE"/>
    <property type="match status" value="1"/>
</dbReference>
<organism evidence="27 28">
    <name type="scientific">Chaetoceros tenuissimus</name>
    <dbReference type="NCBI Taxonomy" id="426638"/>
    <lineage>
        <taxon>Eukaryota</taxon>
        <taxon>Sar</taxon>
        <taxon>Stramenopiles</taxon>
        <taxon>Ochrophyta</taxon>
        <taxon>Bacillariophyta</taxon>
        <taxon>Coscinodiscophyceae</taxon>
        <taxon>Chaetocerotophycidae</taxon>
        <taxon>Chaetocerotales</taxon>
        <taxon>Chaetocerotaceae</taxon>
        <taxon>Chaetoceros</taxon>
    </lineage>
</organism>
<evidence type="ECO:0000256" key="16">
    <source>
        <dbReference type="ARBA" id="ARBA00023027"/>
    </source>
</evidence>
<comment type="subcellular location">
    <subcellularLocation>
        <location evidence="2">Cell inner membrane</location>
        <topology evidence="2">Multi-pass membrane protein</topology>
    </subcellularLocation>
    <subcellularLocation>
        <location evidence="1">Mitochondrion inner membrane</location>
        <topology evidence="1">Multi-pass membrane protein</topology>
        <orientation evidence="1">Matrix side</orientation>
    </subcellularLocation>
</comment>
<dbReference type="GO" id="GO:0008750">
    <property type="term" value="F:proton-translocating NAD(P)+ transhydrogenase activity"/>
    <property type="evidence" value="ECO:0007669"/>
    <property type="project" value="UniProtKB-EC"/>
</dbReference>
<evidence type="ECO:0000256" key="4">
    <source>
        <dbReference type="ARBA" id="ARBA00011738"/>
    </source>
</evidence>
<proteinExistence type="inferred from homology"/>
<gene>
    <name evidence="27" type="ORF">CTEN210_14623</name>
</gene>
<feature type="transmembrane region" description="Helical" evidence="24">
    <location>
        <begin position="143"/>
        <end position="168"/>
    </location>
</feature>
<dbReference type="GO" id="GO:0005886">
    <property type="term" value="C:plasma membrane"/>
    <property type="evidence" value="ECO:0007669"/>
    <property type="project" value="UniProtKB-SubCell"/>
</dbReference>
<evidence type="ECO:0000259" key="26">
    <source>
        <dbReference type="SMART" id="SM01003"/>
    </source>
</evidence>
<evidence type="ECO:0000256" key="1">
    <source>
        <dbReference type="ARBA" id="ARBA00004292"/>
    </source>
</evidence>
<comment type="caution">
    <text evidence="27">The sequence shown here is derived from an EMBL/GenBank/DDBJ whole genome shotgun (WGS) entry which is preliminary data.</text>
</comment>
<evidence type="ECO:0000256" key="22">
    <source>
        <dbReference type="ARBA" id="ARBA00074145"/>
    </source>
</evidence>
<dbReference type="Pfam" id="PF01262">
    <property type="entry name" value="AlaDh_PNT_C"/>
    <property type="match status" value="1"/>
</dbReference>
<feature type="transmembrane region" description="Helical" evidence="24">
    <location>
        <begin position="75"/>
        <end position="92"/>
    </location>
</feature>
<evidence type="ECO:0000256" key="23">
    <source>
        <dbReference type="ARBA" id="ARBA00079255"/>
    </source>
</evidence>
<dbReference type="Pfam" id="PF12769">
    <property type="entry name" value="PNTB_4TM"/>
    <property type="match status" value="1"/>
</dbReference>
<keyword evidence="14 24" id="KW-1133">Transmembrane helix</keyword>
<evidence type="ECO:0000256" key="5">
    <source>
        <dbReference type="ARBA" id="ARBA00012943"/>
    </source>
</evidence>